<dbReference type="PANTHER" id="PTHR30251">
    <property type="entry name" value="PILUS ASSEMBLY CHAPERONE"/>
    <property type="match status" value="1"/>
</dbReference>
<feature type="chain" id="PRO_5046467209" evidence="1">
    <location>
        <begin position="28"/>
        <end position="240"/>
    </location>
</feature>
<dbReference type="InterPro" id="IPR013783">
    <property type="entry name" value="Ig-like_fold"/>
</dbReference>
<dbReference type="InterPro" id="IPR050643">
    <property type="entry name" value="Periplasmic_pilus_chap"/>
</dbReference>
<evidence type="ECO:0000259" key="2">
    <source>
        <dbReference type="Pfam" id="PF00345"/>
    </source>
</evidence>
<name>A0ABT1B2K2_9ENTR</name>
<keyword evidence="4" id="KW-1185">Reference proteome</keyword>
<dbReference type="Pfam" id="PF00345">
    <property type="entry name" value="PapD_N"/>
    <property type="match status" value="1"/>
</dbReference>
<keyword evidence="1" id="KW-0732">Signal</keyword>
<feature type="signal peptide" evidence="1">
    <location>
        <begin position="1"/>
        <end position="27"/>
    </location>
</feature>
<evidence type="ECO:0000256" key="1">
    <source>
        <dbReference type="SAM" id="SignalP"/>
    </source>
</evidence>
<organism evidence="3 4">
    <name type="scientific">Citrobacter meridianamericanus</name>
    <dbReference type="NCBI Taxonomy" id="2894201"/>
    <lineage>
        <taxon>Bacteria</taxon>
        <taxon>Pseudomonadati</taxon>
        <taxon>Pseudomonadota</taxon>
        <taxon>Gammaproteobacteria</taxon>
        <taxon>Enterobacterales</taxon>
        <taxon>Enterobacteriaceae</taxon>
        <taxon>Citrobacter</taxon>
    </lineage>
</organism>
<dbReference type="SUPFAM" id="SSF49354">
    <property type="entry name" value="PapD-like"/>
    <property type="match status" value="1"/>
</dbReference>
<protein>
    <submittedName>
        <fullName evidence="3">Molecular chaperone</fullName>
    </submittedName>
</protein>
<sequence length="240" mass="25769">MKVKLPVAQYACACLLGMVANVNFASASGLQIAPVTLTLQATQNADGIWLSNAGENVLNAQVRVFRWSQSAYDDKLSPSQGLVISPPMLALAPGERQLIRVIRTGPPSTQAEDAYRLSIDELPPAKVEKNKLQFVLRYSVPVFIQPASSAQTQAKLQWKLQQLDGKKFIEVSNLGNGHAQLSAATFISPGGAKKVITPGLLGYVLPGSTMRWIVSPSASDTHYGGKVEVTINGQKTVQDL</sequence>
<dbReference type="Gene3D" id="2.60.40.10">
    <property type="entry name" value="Immunoglobulins"/>
    <property type="match status" value="1"/>
</dbReference>
<dbReference type="InterPro" id="IPR008962">
    <property type="entry name" value="PapD-like_sf"/>
</dbReference>
<dbReference type="EMBL" id="JAJJVQ010000001">
    <property type="protein sequence ID" value="MCO5779773.1"/>
    <property type="molecule type" value="Genomic_DNA"/>
</dbReference>
<evidence type="ECO:0000313" key="4">
    <source>
        <dbReference type="Proteomes" id="UP001139290"/>
    </source>
</evidence>
<dbReference type="InterPro" id="IPR016147">
    <property type="entry name" value="Pili_assmbl_chaperone_N"/>
</dbReference>
<accession>A0ABT1B2K2</accession>
<comment type="caution">
    <text evidence="3">The sequence shown here is derived from an EMBL/GenBank/DDBJ whole genome shotgun (WGS) entry which is preliminary data.</text>
</comment>
<gene>
    <name evidence="3" type="ORF">LOD26_00265</name>
</gene>
<dbReference type="Proteomes" id="UP001139290">
    <property type="component" value="Unassembled WGS sequence"/>
</dbReference>
<dbReference type="PANTHER" id="PTHR30251:SF4">
    <property type="entry name" value="SLR1668 PROTEIN"/>
    <property type="match status" value="1"/>
</dbReference>
<evidence type="ECO:0000313" key="3">
    <source>
        <dbReference type="EMBL" id="MCO5779773.1"/>
    </source>
</evidence>
<proteinExistence type="predicted"/>
<feature type="domain" description="Pili assembly chaperone N-terminal" evidence="2">
    <location>
        <begin position="29"/>
        <end position="148"/>
    </location>
</feature>
<reference evidence="3" key="1">
    <citation type="submission" date="2021-11" db="EMBL/GenBank/DDBJ databases">
        <title>Citrobacter meridianamericanus sp. nov. isolated from soil.</title>
        <authorList>
            <person name="Furlan J.P.R."/>
            <person name="Stehling E.G."/>
        </authorList>
    </citation>
    <scope>NUCLEOTIDE SEQUENCE</scope>
    <source>
        <strain evidence="3">BR102</strain>
    </source>
</reference>
<dbReference type="RefSeq" id="WP_151219430.1">
    <property type="nucleotide sequence ID" value="NZ_CP101040.1"/>
</dbReference>